<evidence type="ECO:0000256" key="4">
    <source>
        <dbReference type="ARBA" id="ARBA00022729"/>
    </source>
</evidence>
<evidence type="ECO:0008006" key="14">
    <source>
        <dbReference type="Google" id="ProtNLM"/>
    </source>
</evidence>
<keyword evidence="6" id="KW-0862">Zinc</keyword>
<dbReference type="CDD" id="cd04275">
    <property type="entry name" value="ZnMc_pappalysin_like"/>
    <property type="match status" value="1"/>
</dbReference>
<comment type="similarity">
    <text evidence="1">Belongs to the peptidase M43B family.</text>
</comment>
<proteinExistence type="inferred from homology"/>
<keyword evidence="7" id="KW-0482">Metalloprotease</keyword>
<dbReference type="GO" id="GO:0046872">
    <property type="term" value="F:metal ion binding"/>
    <property type="evidence" value="ECO:0007669"/>
    <property type="project" value="UniProtKB-KW"/>
</dbReference>
<reference evidence="12 13" key="1">
    <citation type="submission" date="2018-02" db="EMBL/GenBank/DDBJ databases">
        <title>Draft genome sequence of bacterial isolates from marine environment.</title>
        <authorList>
            <person name="Singh S.K."/>
            <person name="Hill R."/>
            <person name="Major S."/>
            <person name="Cai H."/>
            <person name="Li Y."/>
        </authorList>
    </citation>
    <scope>NUCLEOTIDE SEQUENCE [LARGE SCALE GENOMIC DNA]</scope>
    <source>
        <strain evidence="12 13">IMET F</strain>
    </source>
</reference>
<evidence type="ECO:0000256" key="1">
    <source>
        <dbReference type="ARBA" id="ARBA00008721"/>
    </source>
</evidence>
<feature type="domain" description="Peptidase M43 pregnancy-associated plasma-A" evidence="10">
    <location>
        <begin position="175"/>
        <end position="333"/>
    </location>
</feature>
<evidence type="ECO:0000313" key="12">
    <source>
        <dbReference type="EMBL" id="PPZ90846.1"/>
    </source>
</evidence>
<evidence type="ECO:0000256" key="3">
    <source>
        <dbReference type="ARBA" id="ARBA00022723"/>
    </source>
</evidence>
<evidence type="ECO:0000256" key="9">
    <source>
        <dbReference type="SAM" id="SignalP"/>
    </source>
</evidence>
<organism evidence="12 13">
    <name type="scientific">Cloacibacterium normanense</name>
    <dbReference type="NCBI Taxonomy" id="237258"/>
    <lineage>
        <taxon>Bacteria</taxon>
        <taxon>Pseudomonadati</taxon>
        <taxon>Bacteroidota</taxon>
        <taxon>Flavobacteriia</taxon>
        <taxon>Flavobacteriales</taxon>
        <taxon>Weeksellaceae</taxon>
    </lineage>
</organism>
<dbReference type="InterPro" id="IPR026444">
    <property type="entry name" value="Secre_tail"/>
</dbReference>
<keyword evidence="2" id="KW-0645">Protease</keyword>
<evidence type="ECO:0000259" key="11">
    <source>
        <dbReference type="Pfam" id="PF18962"/>
    </source>
</evidence>
<dbReference type="Pfam" id="PF18962">
    <property type="entry name" value="Por_Secre_tail"/>
    <property type="match status" value="1"/>
</dbReference>
<dbReference type="PANTHER" id="PTHR47466">
    <property type="match status" value="1"/>
</dbReference>
<feature type="domain" description="Secretion system C-terminal sorting" evidence="11">
    <location>
        <begin position="582"/>
        <end position="647"/>
    </location>
</feature>
<evidence type="ECO:0000256" key="5">
    <source>
        <dbReference type="ARBA" id="ARBA00022801"/>
    </source>
</evidence>
<name>A0A2S7I2M8_9FLAO</name>
<feature type="signal peptide" evidence="9">
    <location>
        <begin position="1"/>
        <end position="19"/>
    </location>
</feature>
<dbReference type="InterPro" id="IPR024079">
    <property type="entry name" value="MetalloPept_cat_dom_sf"/>
</dbReference>
<dbReference type="Proteomes" id="UP000238565">
    <property type="component" value="Unassembled WGS sequence"/>
</dbReference>
<dbReference type="GO" id="GO:0006508">
    <property type="term" value="P:proteolysis"/>
    <property type="evidence" value="ECO:0007669"/>
    <property type="project" value="UniProtKB-KW"/>
</dbReference>
<dbReference type="GO" id="GO:0008237">
    <property type="term" value="F:metallopeptidase activity"/>
    <property type="evidence" value="ECO:0007669"/>
    <property type="project" value="UniProtKB-KW"/>
</dbReference>
<evidence type="ECO:0000256" key="6">
    <source>
        <dbReference type="ARBA" id="ARBA00022833"/>
    </source>
</evidence>
<evidence type="ECO:0000256" key="2">
    <source>
        <dbReference type="ARBA" id="ARBA00022670"/>
    </source>
</evidence>
<evidence type="ECO:0000256" key="7">
    <source>
        <dbReference type="ARBA" id="ARBA00023049"/>
    </source>
</evidence>
<accession>A0A2S7I2M8</accession>
<comment type="caution">
    <text evidence="12">The sequence shown here is derived from an EMBL/GenBank/DDBJ whole genome shotgun (WGS) entry which is preliminary data.</text>
</comment>
<dbReference type="SUPFAM" id="SSF55486">
    <property type="entry name" value="Metalloproteases ('zincins'), catalytic domain"/>
    <property type="match status" value="1"/>
</dbReference>
<dbReference type="InterPro" id="IPR008754">
    <property type="entry name" value="Peptidase_M43"/>
</dbReference>
<feature type="chain" id="PRO_5015714429" description="Por secretion system C-terminal sorting domain protein" evidence="9">
    <location>
        <begin position="20"/>
        <end position="650"/>
    </location>
</feature>
<dbReference type="Pfam" id="PF05572">
    <property type="entry name" value="Peptidase_M43"/>
    <property type="match status" value="1"/>
</dbReference>
<keyword evidence="3" id="KW-0479">Metal-binding</keyword>
<evidence type="ECO:0000256" key="8">
    <source>
        <dbReference type="ARBA" id="ARBA00023157"/>
    </source>
</evidence>
<dbReference type="Gene3D" id="3.40.390.10">
    <property type="entry name" value="Collagenase (Catalytic Domain)"/>
    <property type="match status" value="1"/>
</dbReference>
<gene>
    <name evidence="12" type="ORF">C3729_10510</name>
</gene>
<sequence>MKKILFFLMAGLISMNISAQTKKTVKKSPNGYIRCLSTEHEKKIQQKFKRATIGQFETWMSNESLNLRNKGANKVTAVRTIPVVVHVINKGESVGQGTNISDAQVRSQITTLNNDYRKKIGTKGYNTNPVGADTNIEFALAVRDPNGNPTNGIDRVSFDKEFWQESDVENVLKPNTIWEPTKYLNLWVVNFGGDLEGVLGYAQFPVGSTLNGLDDTGLANTDGVIIGYQFFGNLDYNDGSFNLDATYGYGRTATHEIGHWLGLRHIWGDDTCGEDYVADTPVHEDANYGCFTHPKSNDCGTSDEMFENYMDYTNDDCMNIFTQNQLDRFNTVLTNSVRRKELLTSDALTAVTLLPNDGEVSVRPSFSGLCGGRPVGNFKIINRGSNNITSATLSINDNGSTYTQNWSGNLGTNQEAVIPVMFSGNGVITATLTSVNGGADSKPSNNTSSYSYTIKSTPNFTTTTVKLDLKLDIYGTETTWELINANGDVLYHGGPYTDTATPPALKTFTFNLANNDCYSFIIRDLYGDGICCDAGSGYYKLSTSSGTVMINQTSFNGYYDSYTFSLGTLLAAEDVKKGNVEIFPNPVNDVLNITKVSNNATFTIFNVAGQFISKGKVTNNKVNVATLAKGVYFIEVSEKGATSKMKFIKK</sequence>
<protein>
    <recommendedName>
        <fullName evidence="14">Por secretion system C-terminal sorting domain protein</fullName>
    </recommendedName>
</protein>
<dbReference type="AlphaFoldDB" id="A0A2S7I2M8"/>
<keyword evidence="8" id="KW-1015">Disulfide bond</keyword>
<evidence type="ECO:0000259" key="10">
    <source>
        <dbReference type="Pfam" id="PF05572"/>
    </source>
</evidence>
<evidence type="ECO:0000313" key="13">
    <source>
        <dbReference type="Proteomes" id="UP000238565"/>
    </source>
</evidence>
<keyword evidence="5" id="KW-0378">Hydrolase</keyword>
<dbReference type="NCBIfam" id="TIGR04183">
    <property type="entry name" value="Por_Secre_tail"/>
    <property type="match status" value="1"/>
</dbReference>
<dbReference type="EMBL" id="PTPZ01000007">
    <property type="protein sequence ID" value="PPZ90846.1"/>
    <property type="molecule type" value="Genomic_DNA"/>
</dbReference>
<dbReference type="RefSeq" id="WP_104794107.1">
    <property type="nucleotide sequence ID" value="NZ_PTPZ01000007.1"/>
</dbReference>
<keyword evidence="4 9" id="KW-0732">Signal</keyword>
<dbReference type="PANTHER" id="PTHR47466:SF1">
    <property type="entry name" value="METALLOPROTEASE MEP1 (AFU_ORTHOLOGUE AFUA_1G07730)-RELATED"/>
    <property type="match status" value="1"/>
</dbReference>